<dbReference type="EMBL" id="JACGWN010000004">
    <property type="protein sequence ID" value="KAL0452608.1"/>
    <property type="molecule type" value="Genomic_DNA"/>
</dbReference>
<dbReference type="SUPFAM" id="SSF47954">
    <property type="entry name" value="Cyclin-like"/>
    <property type="match status" value="1"/>
</dbReference>
<evidence type="ECO:0000313" key="4">
    <source>
        <dbReference type="EMBL" id="KAL0452608.1"/>
    </source>
</evidence>
<protein>
    <submittedName>
        <fullName evidence="4">Cyclin-U4-1</fullName>
    </submittedName>
</protein>
<evidence type="ECO:0000256" key="1">
    <source>
        <dbReference type="ARBA" id="ARBA00007215"/>
    </source>
</evidence>
<name>A0AAW2XF81_9LAMI</name>
<organism evidence="4">
    <name type="scientific">Sesamum latifolium</name>
    <dbReference type="NCBI Taxonomy" id="2727402"/>
    <lineage>
        <taxon>Eukaryota</taxon>
        <taxon>Viridiplantae</taxon>
        <taxon>Streptophyta</taxon>
        <taxon>Embryophyta</taxon>
        <taxon>Tracheophyta</taxon>
        <taxon>Spermatophyta</taxon>
        <taxon>Magnoliopsida</taxon>
        <taxon>eudicotyledons</taxon>
        <taxon>Gunneridae</taxon>
        <taxon>Pentapetalae</taxon>
        <taxon>asterids</taxon>
        <taxon>lamiids</taxon>
        <taxon>Lamiales</taxon>
        <taxon>Pedaliaceae</taxon>
        <taxon>Sesamum</taxon>
    </lineage>
</organism>
<dbReference type="Pfam" id="PF08613">
    <property type="entry name" value="Cyclin"/>
    <property type="match status" value="1"/>
</dbReference>
<dbReference type="PANTHER" id="PTHR15615:SF101">
    <property type="entry name" value="CYCLIN-U4-1"/>
    <property type="match status" value="1"/>
</dbReference>
<reference evidence="4" key="1">
    <citation type="submission" date="2020-06" db="EMBL/GenBank/DDBJ databases">
        <authorList>
            <person name="Li T."/>
            <person name="Hu X."/>
            <person name="Zhang T."/>
            <person name="Song X."/>
            <person name="Zhang H."/>
            <person name="Dai N."/>
            <person name="Sheng W."/>
            <person name="Hou X."/>
            <person name="Wei L."/>
        </authorList>
    </citation>
    <scope>NUCLEOTIDE SEQUENCE</scope>
    <source>
        <strain evidence="4">KEN1</strain>
        <tissue evidence="4">Leaf</tissue>
    </source>
</reference>
<dbReference type="InterPro" id="IPR013922">
    <property type="entry name" value="Cyclin_PHO80-like"/>
</dbReference>
<sequence length="136" mass="15536">MNNVIKYLSSFLQRIAESNDVFGVPLKTSIFHGLTRPSISILCYMERIYKYANCSPSCFVVAYIYIDRFVQKQPLLPISSFTVHRLLIASVLVLLSSWTTREFSSSSSSCLHYLPLSIFFEGTNRKGGLLWVFEYG</sequence>
<comment type="similarity">
    <text evidence="1">Belongs to the cyclin family. Cyclin U/P subfamily.</text>
</comment>
<dbReference type="PANTHER" id="PTHR15615">
    <property type="match status" value="1"/>
</dbReference>
<dbReference type="GO" id="GO:0019901">
    <property type="term" value="F:protein kinase binding"/>
    <property type="evidence" value="ECO:0007669"/>
    <property type="project" value="InterPro"/>
</dbReference>
<evidence type="ECO:0000256" key="3">
    <source>
        <dbReference type="ARBA" id="ARBA00023306"/>
    </source>
</evidence>
<dbReference type="GO" id="GO:0051301">
    <property type="term" value="P:cell division"/>
    <property type="evidence" value="ECO:0007669"/>
    <property type="project" value="UniProtKB-KW"/>
</dbReference>
<dbReference type="Gene3D" id="1.10.472.10">
    <property type="entry name" value="Cyclin-like"/>
    <property type="match status" value="1"/>
</dbReference>
<dbReference type="AlphaFoldDB" id="A0AAW2XF81"/>
<keyword evidence="2" id="KW-0132">Cell division</keyword>
<comment type="caution">
    <text evidence="4">The sequence shown here is derived from an EMBL/GenBank/DDBJ whole genome shotgun (WGS) entry which is preliminary data.</text>
</comment>
<keyword evidence="3" id="KW-0131">Cell cycle</keyword>
<evidence type="ECO:0000256" key="2">
    <source>
        <dbReference type="ARBA" id="ARBA00022618"/>
    </source>
</evidence>
<dbReference type="InterPro" id="IPR036915">
    <property type="entry name" value="Cyclin-like_sf"/>
</dbReference>
<gene>
    <name evidence="4" type="ORF">Slati_1238900</name>
</gene>
<proteinExistence type="inferred from homology"/>
<accession>A0AAW2XF81</accession>
<reference evidence="4" key="2">
    <citation type="journal article" date="2024" name="Plant">
        <title>Genomic evolution and insights into agronomic trait innovations of Sesamum species.</title>
        <authorList>
            <person name="Miao H."/>
            <person name="Wang L."/>
            <person name="Qu L."/>
            <person name="Liu H."/>
            <person name="Sun Y."/>
            <person name="Le M."/>
            <person name="Wang Q."/>
            <person name="Wei S."/>
            <person name="Zheng Y."/>
            <person name="Lin W."/>
            <person name="Duan Y."/>
            <person name="Cao H."/>
            <person name="Xiong S."/>
            <person name="Wang X."/>
            <person name="Wei L."/>
            <person name="Li C."/>
            <person name="Ma Q."/>
            <person name="Ju M."/>
            <person name="Zhao R."/>
            <person name="Li G."/>
            <person name="Mu C."/>
            <person name="Tian Q."/>
            <person name="Mei H."/>
            <person name="Zhang T."/>
            <person name="Gao T."/>
            <person name="Zhang H."/>
        </authorList>
    </citation>
    <scope>NUCLEOTIDE SEQUENCE</scope>
    <source>
        <strain evidence="4">KEN1</strain>
    </source>
</reference>